<organism evidence="1">
    <name type="scientific">Oceaniferula spumae</name>
    <dbReference type="NCBI Taxonomy" id="2979115"/>
    <lineage>
        <taxon>Bacteria</taxon>
        <taxon>Pseudomonadati</taxon>
        <taxon>Verrucomicrobiota</taxon>
        <taxon>Verrucomicrobiia</taxon>
        <taxon>Verrucomicrobiales</taxon>
        <taxon>Verrucomicrobiaceae</taxon>
        <taxon>Oceaniferula</taxon>
    </lineage>
</organism>
<protein>
    <recommendedName>
        <fullName evidence="2">PEP-CTERM sorting domain-containing protein</fullName>
    </recommendedName>
</protein>
<dbReference type="KEGG" id="osu:NT6N_22410"/>
<name>A0AAT9FMQ8_9BACT</name>
<proteinExistence type="predicted"/>
<gene>
    <name evidence="1" type="ORF">NT6N_22410</name>
</gene>
<evidence type="ECO:0008006" key="2">
    <source>
        <dbReference type="Google" id="ProtNLM"/>
    </source>
</evidence>
<dbReference type="AlphaFoldDB" id="A0AAT9FMQ8"/>
<accession>A0AAT9FMQ8</accession>
<sequence>MKHIILALLFPVIANGATVQLTDSVGGLIPDGSTAGLARTLVLDRPGEEITSITVDISISGTSGSFPFLGDLYFYLSDGTSLVTLANRAGRDSGTLDGYDDSVSMMVTFSDLAFTDFHVYRPAVTGNSTTALSGPLTGSFQPDGRDTLPTSVVTGDARTSQLSDFLGVSAERTFTLFAADLSGGAEHQIDSLTLNVETVQVPEPSLGLLSLASACLLMFKRWR</sequence>
<dbReference type="EMBL" id="AP026866">
    <property type="protein sequence ID" value="BDS07201.1"/>
    <property type="molecule type" value="Genomic_DNA"/>
</dbReference>
<evidence type="ECO:0000313" key="1">
    <source>
        <dbReference type="EMBL" id="BDS07201.1"/>
    </source>
</evidence>
<reference evidence="1" key="1">
    <citation type="submission" date="2024-07" db="EMBL/GenBank/DDBJ databases">
        <title>Complete genome sequence of Verrucomicrobiaceae bacterium NT6N.</title>
        <authorList>
            <person name="Huang C."/>
            <person name="Takami H."/>
            <person name="Hamasaki K."/>
        </authorList>
    </citation>
    <scope>NUCLEOTIDE SEQUENCE</scope>
    <source>
        <strain evidence="1">NT6N</strain>
    </source>
</reference>